<dbReference type="EMBL" id="PEXI01000042">
    <property type="protein sequence ID" value="PIU24397.1"/>
    <property type="molecule type" value="Genomic_DNA"/>
</dbReference>
<evidence type="ECO:0000313" key="1">
    <source>
        <dbReference type="EMBL" id="PIU24397.1"/>
    </source>
</evidence>
<comment type="caution">
    <text evidence="1">The sequence shown here is derived from an EMBL/GenBank/DDBJ whole genome shotgun (WGS) entry which is preliminary data.</text>
</comment>
<name>A0A2M6YCH4_9BACT</name>
<gene>
    <name evidence="1" type="ORF">COT12_01225</name>
</gene>
<dbReference type="InterPro" id="IPR027417">
    <property type="entry name" value="P-loop_NTPase"/>
</dbReference>
<proteinExistence type="predicted"/>
<dbReference type="Proteomes" id="UP000229896">
    <property type="component" value="Unassembled WGS sequence"/>
</dbReference>
<evidence type="ECO:0000313" key="2">
    <source>
        <dbReference type="Proteomes" id="UP000229896"/>
    </source>
</evidence>
<accession>A0A2M6YCH4</accession>
<dbReference type="SUPFAM" id="SSF52540">
    <property type="entry name" value="P-loop containing nucleoside triphosphate hydrolases"/>
    <property type="match status" value="1"/>
</dbReference>
<organism evidence="1 2">
    <name type="scientific">Candidatus Berkelbacteria bacterium CG08_land_8_20_14_0_20_39_8</name>
    <dbReference type="NCBI Taxonomy" id="1974511"/>
    <lineage>
        <taxon>Bacteria</taxon>
        <taxon>Candidatus Berkelbacteria</taxon>
    </lineage>
</organism>
<dbReference type="PANTHER" id="PTHR41930">
    <property type="entry name" value="UPF0200 PROTEIN MJ1399"/>
    <property type="match status" value="1"/>
</dbReference>
<evidence type="ECO:0008006" key="3">
    <source>
        <dbReference type="Google" id="ProtNLM"/>
    </source>
</evidence>
<reference evidence="2" key="1">
    <citation type="submission" date="2017-09" db="EMBL/GenBank/DDBJ databases">
        <title>Depth-based differentiation of microbial function through sediment-hosted aquifers and enrichment of novel symbionts in the deep terrestrial subsurface.</title>
        <authorList>
            <person name="Probst A.J."/>
            <person name="Ladd B."/>
            <person name="Jarett J.K."/>
            <person name="Geller-Mcgrath D.E."/>
            <person name="Sieber C.M.K."/>
            <person name="Emerson J.B."/>
            <person name="Anantharaman K."/>
            <person name="Thomas B.C."/>
            <person name="Malmstrom R."/>
            <person name="Stieglmeier M."/>
            <person name="Klingl A."/>
            <person name="Woyke T."/>
            <person name="Ryan C.M."/>
            <person name="Banfield J.F."/>
        </authorList>
    </citation>
    <scope>NUCLEOTIDE SEQUENCE [LARGE SCALE GENOMIC DNA]</scope>
</reference>
<dbReference type="Pfam" id="PF13207">
    <property type="entry name" value="AAA_17"/>
    <property type="match status" value="1"/>
</dbReference>
<dbReference type="AlphaFoldDB" id="A0A2M6YCH4"/>
<dbReference type="PANTHER" id="PTHR41930:SF1">
    <property type="entry name" value="DEPHOSPHO-COA KINASE"/>
    <property type="match status" value="1"/>
</dbReference>
<dbReference type="Gene3D" id="3.40.50.300">
    <property type="entry name" value="P-loop containing nucleotide triphosphate hydrolases"/>
    <property type="match status" value="1"/>
</dbReference>
<sequence>MIIGLSGVLAAGKDTVAEYLEEKRGFQHVSLSAILREMVGEMGLEINLENLTEVGNSLKEKDGPACLVEKAKRKADFDQDLVISSIRQPGEIERLRQERDFFMIFVSADPKVRFERLLKRNRSGDVTDFDEFLKLEAEQMDGKAGGMNLGKCREMSDYFLENNGTIVEFEDKIEKTLDEIKAKIKNEQK</sequence>
<protein>
    <recommendedName>
        <fullName evidence="3">Dephospho-CoA kinase</fullName>
    </recommendedName>
</protein>